<gene>
    <name evidence="3" type="ORF">AW736_07470</name>
</gene>
<dbReference type="AlphaFoldDB" id="A0A178IL59"/>
<sequence length="354" mass="37428">MSIDTSRFLEPVPGDDPAGEDLAASGALFELDRMILGKPETQFSPAEEADWRAVRERCEELLGKSKDLRVATALAVALLKTQGLPGFAAGLALVRGMLETYWETLHPKLDPEDDNDPQERVNGLNNLAAPIGTASDPYKTIETLRKTPLTQSREAGAWGLDAILAARDGTPLLDGSAAPSTALIDGAFTDSPPEFLAETATAIESALENSQAITAYFTDTLSASTWPTFDPLVADLKKLKNTVASHAGAEGGAGEPDAASGADDDAGGAPSSGGASVGRRAPEGIATREDVVRTIDLIIAYYSRNEPSSPIPLILERVKRLVPMSFMDIIKDMTPDAMDRVTLITGAKPPEDSL</sequence>
<feature type="region of interest" description="Disordered" evidence="1">
    <location>
        <begin position="247"/>
        <end position="282"/>
    </location>
</feature>
<dbReference type="STRING" id="1184151.AW736_07470"/>
<protein>
    <recommendedName>
        <fullName evidence="2">ImpA N-terminal domain-containing protein</fullName>
    </recommendedName>
</protein>
<evidence type="ECO:0000259" key="2">
    <source>
        <dbReference type="Pfam" id="PF06812"/>
    </source>
</evidence>
<organism evidence="3 4">
    <name type="scientific">Termitidicoccus mucosus</name>
    <dbReference type="NCBI Taxonomy" id="1184151"/>
    <lineage>
        <taxon>Bacteria</taxon>
        <taxon>Pseudomonadati</taxon>
        <taxon>Verrucomicrobiota</taxon>
        <taxon>Opitutia</taxon>
        <taxon>Opitutales</taxon>
        <taxon>Opitutaceae</taxon>
        <taxon>Termitidicoccus</taxon>
    </lineage>
</organism>
<dbReference type="EMBL" id="LRRQ01000054">
    <property type="protein sequence ID" value="OAM90623.1"/>
    <property type="molecule type" value="Genomic_DNA"/>
</dbReference>
<proteinExistence type="predicted"/>
<comment type="caution">
    <text evidence="3">The sequence shown here is derived from an EMBL/GenBank/DDBJ whole genome shotgun (WGS) entry which is preliminary data.</text>
</comment>
<dbReference type="PANTHER" id="PTHR37951">
    <property type="entry name" value="CYTOPLASMIC PROTEIN-RELATED"/>
    <property type="match status" value="1"/>
</dbReference>
<accession>A0A178IL59</accession>
<evidence type="ECO:0000313" key="4">
    <source>
        <dbReference type="Proteomes" id="UP000078486"/>
    </source>
</evidence>
<dbReference type="PANTHER" id="PTHR37951:SF1">
    <property type="entry name" value="TYPE VI SECRETION SYSTEM COMPONENT TSSA1"/>
    <property type="match status" value="1"/>
</dbReference>
<feature type="domain" description="ImpA N-terminal" evidence="2">
    <location>
        <begin position="9"/>
        <end position="128"/>
    </location>
</feature>
<dbReference type="RefSeq" id="WP_068769553.1">
    <property type="nucleotide sequence ID" value="NZ_CP109796.1"/>
</dbReference>
<feature type="compositionally biased region" description="Low complexity" evidence="1">
    <location>
        <begin position="255"/>
        <end position="274"/>
    </location>
</feature>
<dbReference type="NCBIfam" id="TIGR03363">
    <property type="entry name" value="VI_chp_8"/>
    <property type="match status" value="1"/>
</dbReference>
<evidence type="ECO:0000256" key="1">
    <source>
        <dbReference type="SAM" id="MobiDB-lite"/>
    </source>
</evidence>
<dbReference type="Proteomes" id="UP000078486">
    <property type="component" value="Unassembled WGS sequence"/>
</dbReference>
<dbReference type="OrthoDB" id="9771118at2"/>
<dbReference type="InterPro" id="IPR017740">
    <property type="entry name" value="TssA-like"/>
</dbReference>
<reference evidence="3 4" key="1">
    <citation type="submission" date="2016-01" db="EMBL/GenBank/DDBJ databases">
        <title>High potential of lignocellulose degradation of a new Verrucomicrobia species.</title>
        <authorList>
            <person name="Wang Y."/>
            <person name="Shi Y."/>
            <person name="Qiu Z."/>
            <person name="Liu S."/>
            <person name="Yang H."/>
        </authorList>
    </citation>
    <scope>NUCLEOTIDE SEQUENCE [LARGE SCALE GENOMIC DNA]</scope>
    <source>
        <strain evidence="3 4">TSB47</strain>
    </source>
</reference>
<dbReference type="Pfam" id="PF06812">
    <property type="entry name" value="ImpA_N"/>
    <property type="match status" value="1"/>
</dbReference>
<feature type="region of interest" description="Disordered" evidence="1">
    <location>
        <begin position="1"/>
        <end position="20"/>
    </location>
</feature>
<dbReference type="InterPro" id="IPR010657">
    <property type="entry name" value="ImpA_N"/>
</dbReference>
<evidence type="ECO:0000313" key="3">
    <source>
        <dbReference type="EMBL" id="OAM90623.1"/>
    </source>
</evidence>
<name>A0A178IL59_9BACT</name>
<keyword evidence="4" id="KW-1185">Reference proteome</keyword>